<protein>
    <submittedName>
        <fullName evidence="1">Uncharacterized protein</fullName>
    </submittedName>
</protein>
<dbReference type="Proteomes" id="UP001055072">
    <property type="component" value="Unassembled WGS sequence"/>
</dbReference>
<dbReference type="EMBL" id="MU274937">
    <property type="protein sequence ID" value="KAI0084877.1"/>
    <property type="molecule type" value="Genomic_DNA"/>
</dbReference>
<gene>
    <name evidence="1" type="ORF">BDY19DRAFT_968587</name>
</gene>
<keyword evidence="2" id="KW-1185">Reference proteome</keyword>
<proteinExistence type="predicted"/>
<reference evidence="1" key="1">
    <citation type="journal article" date="2021" name="Environ. Microbiol.">
        <title>Gene family expansions and transcriptome signatures uncover fungal adaptations to wood decay.</title>
        <authorList>
            <person name="Hage H."/>
            <person name="Miyauchi S."/>
            <person name="Viragh M."/>
            <person name="Drula E."/>
            <person name="Min B."/>
            <person name="Chaduli D."/>
            <person name="Navarro D."/>
            <person name="Favel A."/>
            <person name="Norest M."/>
            <person name="Lesage-Meessen L."/>
            <person name="Balint B."/>
            <person name="Merenyi Z."/>
            <person name="de Eugenio L."/>
            <person name="Morin E."/>
            <person name="Martinez A.T."/>
            <person name="Baldrian P."/>
            <person name="Stursova M."/>
            <person name="Martinez M.J."/>
            <person name="Novotny C."/>
            <person name="Magnuson J.K."/>
            <person name="Spatafora J.W."/>
            <person name="Maurice S."/>
            <person name="Pangilinan J."/>
            <person name="Andreopoulos W."/>
            <person name="LaButti K."/>
            <person name="Hundley H."/>
            <person name="Na H."/>
            <person name="Kuo A."/>
            <person name="Barry K."/>
            <person name="Lipzen A."/>
            <person name="Henrissat B."/>
            <person name="Riley R."/>
            <person name="Ahrendt S."/>
            <person name="Nagy L.G."/>
            <person name="Grigoriev I.V."/>
            <person name="Martin F."/>
            <person name="Rosso M.N."/>
        </authorList>
    </citation>
    <scope>NUCLEOTIDE SEQUENCE</scope>
    <source>
        <strain evidence="1">CBS 384.51</strain>
    </source>
</reference>
<comment type="caution">
    <text evidence="1">The sequence shown here is derived from an EMBL/GenBank/DDBJ whole genome shotgun (WGS) entry which is preliminary data.</text>
</comment>
<evidence type="ECO:0000313" key="1">
    <source>
        <dbReference type="EMBL" id="KAI0084877.1"/>
    </source>
</evidence>
<name>A0ACB8TS48_9APHY</name>
<evidence type="ECO:0000313" key="2">
    <source>
        <dbReference type="Proteomes" id="UP001055072"/>
    </source>
</evidence>
<accession>A0ACB8TS48</accession>
<organism evidence="1 2">
    <name type="scientific">Irpex rosettiformis</name>
    <dbReference type="NCBI Taxonomy" id="378272"/>
    <lineage>
        <taxon>Eukaryota</taxon>
        <taxon>Fungi</taxon>
        <taxon>Dikarya</taxon>
        <taxon>Basidiomycota</taxon>
        <taxon>Agaricomycotina</taxon>
        <taxon>Agaricomycetes</taxon>
        <taxon>Polyporales</taxon>
        <taxon>Irpicaceae</taxon>
        <taxon>Irpex</taxon>
    </lineage>
</organism>
<sequence length="319" mass="36272">MGAQTDRTPSSHKDEDPQPVKFLEPFDDEDGDIIIRSCDNMHFRVHKLILKKASPVFDGMFMLPTGDDTDPVQTVPLEEGSITVARLLRLCYPFGSPQLGTLDDVSNLLNTCEKYQMHRLAEKLVSSELAKFVDTNPLRAYILACRANSLQEARRAAYRCLVLSLEDIIASAEPEIRHLSALAFKSLLLYYNQCRQAAATVLSSCRFGWTSTAYCWFNTYGHDLSCGDACQQRFWYGEGLRCTVYPRRWWYDMMSPAVTHLLHEAPPLSPRLAETIPFPKNLPCNYCRTSSGDDLHRFFGLLEQEIQTQVKAVEFRLVA</sequence>